<dbReference type="Gene3D" id="3.40.630.30">
    <property type="match status" value="1"/>
</dbReference>
<dbReference type="SUPFAM" id="SSF55729">
    <property type="entry name" value="Acyl-CoA N-acyltransferases (Nat)"/>
    <property type="match status" value="1"/>
</dbReference>
<dbReference type="STRING" id="579138.Zymop_0954"/>
<dbReference type="PANTHER" id="PTHR43792">
    <property type="entry name" value="GNAT FAMILY, PUTATIVE (AFU_ORTHOLOGUE AFUA_3G00765)-RELATED-RELATED"/>
    <property type="match status" value="1"/>
</dbReference>
<dbReference type="eggNOG" id="COG1670">
    <property type="taxonomic scope" value="Bacteria"/>
</dbReference>
<dbReference type="Proteomes" id="UP000000491">
    <property type="component" value="Chromosome"/>
</dbReference>
<evidence type="ECO:0000313" key="3">
    <source>
        <dbReference type="Proteomes" id="UP000000491"/>
    </source>
</evidence>
<gene>
    <name evidence="2" type="ordered locus">Zymop_0954</name>
</gene>
<accession>F8ESS8</accession>
<dbReference type="PROSITE" id="PS51186">
    <property type="entry name" value="GNAT"/>
    <property type="match status" value="1"/>
</dbReference>
<keyword evidence="2" id="KW-0808">Transferase</keyword>
<dbReference type="Pfam" id="PF13302">
    <property type="entry name" value="Acetyltransf_3"/>
    <property type="match status" value="1"/>
</dbReference>
<dbReference type="AlphaFoldDB" id="F8ESS8"/>
<reference evidence="2 3" key="1">
    <citation type="journal article" date="2011" name="J. Bacteriol.">
        <title>Genome sequence of the ethanol-producing Zymomonas mobilis subsp. pomaceae lectotype strain ATCC 29192.</title>
        <authorList>
            <person name="Kouvelis V.N."/>
            <person name="Davenport K.W."/>
            <person name="Brettin T.S."/>
            <person name="Bruce D."/>
            <person name="Detter C."/>
            <person name="Han C.S."/>
            <person name="Nolan M."/>
            <person name="Tapia R."/>
            <person name="Damoulaki A."/>
            <person name="Kyrpides N.C."/>
            <person name="Typas M.A."/>
            <person name="Pappas K.M."/>
        </authorList>
    </citation>
    <scope>NUCLEOTIDE SEQUENCE [LARGE SCALE GENOMIC DNA]</scope>
    <source>
        <strain evidence="3">ATCC 29192 / DSM 22645 / JCM 10191 / CCUG 17912 / NBRC 13757 / NCIMB 11200 / NRRL B-4491 / Barker I</strain>
    </source>
</reference>
<proteinExistence type="predicted"/>
<evidence type="ECO:0000259" key="1">
    <source>
        <dbReference type="PROSITE" id="PS51186"/>
    </source>
</evidence>
<protein>
    <submittedName>
        <fullName evidence="2">GCN5-related N-acetyltransferase</fullName>
    </submittedName>
</protein>
<dbReference type="HOGENOM" id="CLU_1354176_0_0_5"/>
<dbReference type="InterPro" id="IPR016181">
    <property type="entry name" value="Acyl_CoA_acyltransferase"/>
</dbReference>
<name>F8ESS8_ZYMMT</name>
<organism evidence="2 3">
    <name type="scientific">Zymomonas mobilis subsp. pomaceae (strain ATCC 29192 / DSM 22645 / JCM 10191 / CCUG 17912 / NBRC 13757 / NCIMB 11200 / NRRL B-4491 / Barker I)</name>
    <dbReference type="NCBI Taxonomy" id="579138"/>
    <lineage>
        <taxon>Bacteria</taxon>
        <taxon>Pseudomonadati</taxon>
        <taxon>Pseudomonadota</taxon>
        <taxon>Alphaproteobacteria</taxon>
        <taxon>Sphingomonadales</taxon>
        <taxon>Zymomonadaceae</taxon>
        <taxon>Zymomonas</taxon>
    </lineage>
</organism>
<dbReference type="PATRIC" id="fig|579138.3.peg.1007"/>
<dbReference type="InterPro" id="IPR051531">
    <property type="entry name" value="N-acetyltransferase"/>
</dbReference>
<feature type="domain" description="N-acetyltransferase" evidence="1">
    <location>
        <begin position="8"/>
        <end position="176"/>
    </location>
</feature>
<dbReference type="EMBL" id="CP002865">
    <property type="protein sequence ID" value="AEI37853.1"/>
    <property type="molecule type" value="Genomic_DNA"/>
</dbReference>
<dbReference type="KEGG" id="zmp:Zymop_0954"/>
<dbReference type="InterPro" id="IPR000182">
    <property type="entry name" value="GNAT_dom"/>
</dbReference>
<dbReference type="RefSeq" id="WP_013934249.1">
    <property type="nucleotide sequence ID" value="NC_015709.1"/>
</dbReference>
<evidence type="ECO:0000313" key="2">
    <source>
        <dbReference type="EMBL" id="AEI37853.1"/>
    </source>
</evidence>
<dbReference type="GO" id="GO:0016747">
    <property type="term" value="F:acyltransferase activity, transferring groups other than amino-acyl groups"/>
    <property type="evidence" value="ECO:0007669"/>
    <property type="project" value="InterPro"/>
</dbReference>
<sequence>MFAYSARLFLRPLWSDDLSILFDRLESTFFCDEPKDNHKNDIARYLREKASLLIQDRDPTRPHSGIFLRGEGEPTLIGITGIADECARFFCWIAAPFRGHGFATEASRMMLHFADNALRLSQLTAWYDAQNVPAKKLLAKLGFAPKEQIFSISHWEPSTISPLFQGASLEEALLIENHLYQRYLPKKKSQTIAIAAATLAA</sequence>